<evidence type="ECO:0000256" key="1">
    <source>
        <dbReference type="SAM" id="Phobius"/>
    </source>
</evidence>
<evidence type="ECO:0000313" key="3">
    <source>
        <dbReference type="EMBL" id="HHK69199.1"/>
    </source>
</evidence>
<keyword evidence="1" id="KW-1133">Transmembrane helix</keyword>
<dbReference type="InterPro" id="IPR046878">
    <property type="entry name" value="Big_14"/>
</dbReference>
<comment type="caution">
    <text evidence="3">The sequence shown here is derived from an EMBL/GenBank/DDBJ whole genome shotgun (WGS) entry which is preliminary data.</text>
</comment>
<sequence length="144" mass="16539">MKLLVYGGLAAVVLTAGLLVVLFFLPLPRDERDGEVLLTLSKTELYRDERTLTYTIVNDSRYVVSFGEPYDIQIKKNGEWVSVEWMKDRVWILILYMLEPGQVFSRKVELPQDVETGTYRLVKEVMVEATGEKMVLTAEFEVVS</sequence>
<name>A0A7C5LDY4_CALS0</name>
<dbReference type="Pfam" id="PF20251">
    <property type="entry name" value="Big_14"/>
    <property type="match status" value="1"/>
</dbReference>
<feature type="transmembrane region" description="Helical" evidence="1">
    <location>
        <begin position="6"/>
        <end position="25"/>
    </location>
</feature>
<dbReference type="EMBL" id="DRWN01000070">
    <property type="protein sequence ID" value="HHK69199.1"/>
    <property type="molecule type" value="Genomic_DNA"/>
</dbReference>
<feature type="domain" description="Bacterial Ig-like" evidence="2">
    <location>
        <begin position="36"/>
        <end position="141"/>
    </location>
</feature>
<gene>
    <name evidence="3" type="ORF">ENM11_08685</name>
</gene>
<keyword evidence="1" id="KW-0472">Membrane</keyword>
<dbReference type="AlphaFoldDB" id="A0A7C5LDY4"/>
<organism evidence="3">
    <name type="scientific">Caldiarchaeum subterraneum</name>
    <dbReference type="NCBI Taxonomy" id="311458"/>
    <lineage>
        <taxon>Archaea</taxon>
        <taxon>Nitrososphaerota</taxon>
        <taxon>Candidatus Caldarchaeales</taxon>
        <taxon>Candidatus Caldarchaeaceae</taxon>
        <taxon>Candidatus Caldarchaeum</taxon>
    </lineage>
</organism>
<proteinExistence type="predicted"/>
<accession>A0A7C5LDY4</accession>
<protein>
    <recommendedName>
        <fullName evidence="2">Bacterial Ig-like domain-containing protein</fullName>
    </recommendedName>
</protein>
<evidence type="ECO:0000259" key="2">
    <source>
        <dbReference type="Pfam" id="PF20251"/>
    </source>
</evidence>
<reference evidence="3" key="1">
    <citation type="journal article" date="2020" name="mSystems">
        <title>Genome- and Community-Level Interaction Insights into Carbon Utilization and Element Cycling Functions of Hydrothermarchaeota in Hydrothermal Sediment.</title>
        <authorList>
            <person name="Zhou Z."/>
            <person name="Liu Y."/>
            <person name="Xu W."/>
            <person name="Pan J."/>
            <person name="Luo Z.H."/>
            <person name="Li M."/>
        </authorList>
    </citation>
    <scope>NUCLEOTIDE SEQUENCE [LARGE SCALE GENOMIC DNA]</scope>
    <source>
        <strain evidence="3">SpSt-1056</strain>
    </source>
</reference>
<keyword evidence="1" id="KW-0812">Transmembrane</keyword>